<dbReference type="InterPro" id="IPR000014">
    <property type="entry name" value="PAS"/>
</dbReference>
<evidence type="ECO:0000259" key="2">
    <source>
        <dbReference type="PROSITE" id="PS50887"/>
    </source>
</evidence>
<dbReference type="Gene3D" id="3.30.70.270">
    <property type="match status" value="1"/>
</dbReference>
<dbReference type="PROSITE" id="PS50113">
    <property type="entry name" value="PAC"/>
    <property type="match status" value="1"/>
</dbReference>
<dbReference type="EC" id="3.1.4.52" evidence="3"/>
<dbReference type="InterPro" id="IPR043128">
    <property type="entry name" value="Rev_trsase/Diguanyl_cyclase"/>
</dbReference>
<dbReference type="EMBL" id="CYZE01000001">
    <property type="protein sequence ID" value="CUN61784.1"/>
    <property type="molecule type" value="Genomic_DNA"/>
</dbReference>
<dbReference type="Pfam" id="PF13426">
    <property type="entry name" value="PAS_9"/>
    <property type="match status" value="1"/>
</dbReference>
<dbReference type="PANTHER" id="PTHR46663">
    <property type="entry name" value="DIGUANYLATE CYCLASE DGCT-RELATED"/>
    <property type="match status" value="1"/>
</dbReference>
<dbReference type="SMART" id="SM00267">
    <property type="entry name" value="GGDEF"/>
    <property type="match status" value="1"/>
</dbReference>
<organism evidence="3 5">
    <name type="scientific">Hungatella hathewayi</name>
    <dbReference type="NCBI Taxonomy" id="154046"/>
    <lineage>
        <taxon>Bacteria</taxon>
        <taxon>Bacillati</taxon>
        <taxon>Bacillota</taxon>
        <taxon>Clostridia</taxon>
        <taxon>Lachnospirales</taxon>
        <taxon>Lachnospiraceae</taxon>
        <taxon>Hungatella</taxon>
    </lineage>
</organism>
<protein>
    <submittedName>
        <fullName evidence="3 4">Diguanylate cyclase</fullName>
        <ecNumber evidence="3">3.1.4.52</ecNumber>
    </submittedName>
</protein>
<dbReference type="AlphaFoldDB" id="A0A173YCW0"/>
<dbReference type="Proteomes" id="UP000095651">
    <property type="component" value="Unassembled WGS sequence"/>
</dbReference>
<dbReference type="InterPro" id="IPR029787">
    <property type="entry name" value="Nucleotide_cyclase"/>
</dbReference>
<dbReference type="RefSeq" id="WP_055653013.1">
    <property type="nucleotide sequence ID" value="NZ_CABIXC010000001.1"/>
</dbReference>
<reference evidence="4 6" key="2">
    <citation type="submission" date="2018-08" db="EMBL/GenBank/DDBJ databases">
        <title>A genome reference for cultivated species of the human gut microbiota.</title>
        <authorList>
            <person name="Zou Y."/>
            <person name="Xue W."/>
            <person name="Luo G."/>
        </authorList>
    </citation>
    <scope>NUCLEOTIDE SEQUENCE [LARGE SCALE GENOMIC DNA]</scope>
    <source>
        <strain evidence="4 6">TF05-11AC</strain>
    </source>
</reference>
<dbReference type="Pfam" id="PF00990">
    <property type="entry name" value="GGDEF"/>
    <property type="match status" value="1"/>
</dbReference>
<dbReference type="NCBIfam" id="TIGR00254">
    <property type="entry name" value="GGDEF"/>
    <property type="match status" value="1"/>
</dbReference>
<sequence length="552" mass="63742">MKSDMILDNMPCGIVKLKAESGFPVLYANHELKQLNGTGKRLEEIVEPQDYPELEKEILGHLGNSPARFELEFRSPAEGGDFCWYLIRINYVPGGGEEVLYGIIIDISDRKKRQEELLIREEQYRLASRHSGCNISIYDIPSKTLCQPPDSAFSFPGPISFPPTPDFIIDNGIIHRESVQEFLDFYNSMESGVPEGKSIIRMKMKSGEYHWFSACYSLIYGQNREPLRSIISYQDITGQYEKELAYQKWMEYMNEQKKDCIGYYEYNLKYDLFEEILGELTSTLPEYARNTFSDIINYIAEHFIYEEDRENYLKVFNRNQLLYHYYHGNRSLQTEHRRLRPDGTAYWCLGLIQIVPDPYTDTIKAFILIKDIDEEKKEALTLQEMSKQDSLTGLLNRGTSVRAIRHILKNSQDHHILIMLDIDRFKQINDRYGHQFGDKALRTAAARLKSALRRDDVFGRLGGDEFIILLKDVSYSMDLYARLENLCSLIGSALEPEAHISGSIGTAAFPEDGTTFEALYEKADIALYHAKLHGRNQYAVYEPGMSMSEDMD</sequence>
<evidence type="ECO:0000313" key="3">
    <source>
        <dbReference type="EMBL" id="CUN61784.1"/>
    </source>
</evidence>
<dbReference type="InterPro" id="IPR000700">
    <property type="entry name" value="PAS-assoc_C"/>
</dbReference>
<dbReference type="FunFam" id="3.30.70.270:FF:000001">
    <property type="entry name" value="Diguanylate cyclase domain protein"/>
    <property type="match status" value="1"/>
</dbReference>
<dbReference type="InterPro" id="IPR001610">
    <property type="entry name" value="PAC"/>
</dbReference>
<dbReference type="InterPro" id="IPR052163">
    <property type="entry name" value="DGC-Regulatory_Protein"/>
</dbReference>
<evidence type="ECO:0000259" key="1">
    <source>
        <dbReference type="PROSITE" id="PS50113"/>
    </source>
</evidence>
<evidence type="ECO:0000313" key="5">
    <source>
        <dbReference type="Proteomes" id="UP000095651"/>
    </source>
</evidence>
<gene>
    <name evidence="3" type="primary">gmr_3</name>
    <name evidence="4" type="ORF">DXC39_02475</name>
    <name evidence="3" type="ORF">ERS852407_00717</name>
</gene>
<reference evidence="3 5" key="1">
    <citation type="submission" date="2015-09" db="EMBL/GenBank/DDBJ databases">
        <authorList>
            <consortium name="Pathogen Informatics"/>
        </authorList>
    </citation>
    <scope>NUCLEOTIDE SEQUENCE [LARGE SCALE GENOMIC DNA]</scope>
    <source>
        <strain evidence="3 5">2789STDY5608850</strain>
    </source>
</reference>
<dbReference type="GO" id="GO:0071111">
    <property type="term" value="F:cyclic-guanylate-specific phosphodiesterase activity"/>
    <property type="evidence" value="ECO:0007669"/>
    <property type="project" value="UniProtKB-EC"/>
</dbReference>
<dbReference type="SUPFAM" id="SSF55073">
    <property type="entry name" value="Nucleotide cyclase"/>
    <property type="match status" value="1"/>
</dbReference>
<keyword evidence="3" id="KW-0378">Hydrolase</keyword>
<dbReference type="InterPro" id="IPR035965">
    <property type="entry name" value="PAS-like_dom_sf"/>
</dbReference>
<feature type="domain" description="GGDEF" evidence="2">
    <location>
        <begin position="413"/>
        <end position="543"/>
    </location>
</feature>
<dbReference type="SUPFAM" id="SSF55785">
    <property type="entry name" value="PYP-like sensor domain (PAS domain)"/>
    <property type="match status" value="3"/>
</dbReference>
<dbReference type="EMBL" id="QSSQ01000001">
    <property type="protein sequence ID" value="RGM08848.1"/>
    <property type="molecule type" value="Genomic_DNA"/>
</dbReference>
<name>A0A173YCW0_9FIRM</name>
<dbReference type="CDD" id="cd01949">
    <property type="entry name" value="GGDEF"/>
    <property type="match status" value="1"/>
</dbReference>
<evidence type="ECO:0000313" key="4">
    <source>
        <dbReference type="EMBL" id="RGM08848.1"/>
    </source>
</evidence>
<dbReference type="Gene3D" id="3.30.450.20">
    <property type="entry name" value="PAS domain"/>
    <property type="match status" value="3"/>
</dbReference>
<accession>A0A173YCW0</accession>
<proteinExistence type="predicted"/>
<dbReference type="PROSITE" id="PS50887">
    <property type="entry name" value="GGDEF"/>
    <property type="match status" value="1"/>
</dbReference>
<dbReference type="SMART" id="SM00086">
    <property type="entry name" value="PAC"/>
    <property type="match status" value="3"/>
</dbReference>
<dbReference type="PANTHER" id="PTHR46663:SF4">
    <property type="entry name" value="DIGUANYLATE CYCLASE DGCT-RELATED"/>
    <property type="match status" value="1"/>
</dbReference>
<dbReference type="Proteomes" id="UP000261257">
    <property type="component" value="Unassembled WGS sequence"/>
</dbReference>
<feature type="domain" description="PAC" evidence="1">
    <location>
        <begin position="332"/>
        <end position="384"/>
    </location>
</feature>
<dbReference type="InterPro" id="IPR000160">
    <property type="entry name" value="GGDEF_dom"/>
</dbReference>
<evidence type="ECO:0000313" key="6">
    <source>
        <dbReference type="Proteomes" id="UP000261257"/>
    </source>
</evidence>
<dbReference type="NCBIfam" id="TIGR00229">
    <property type="entry name" value="sensory_box"/>
    <property type="match status" value="1"/>
</dbReference>
<dbReference type="CDD" id="cd00130">
    <property type="entry name" value="PAS"/>
    <property type="match status" value="1"/>
</dbReference>